<dbReference type="AlphaFoldDB" id="A0A9P5DS24"/>
<gene>
    <name evidence="2" type="ORF">FBEOM_13485</name>
</gene>
<evidence type="ECO:0000256" key="1">
    <source>
        <dbReference type="SAM" id="MobiDB-lite"/>
    </source>
</evidence>
<reference evidence="2" key="1">
    <citation type="journal article" date="2017" name="Mycologia">
        <title>Fusarium algeriense, sp. nov., a novel toxigenic crown rot pathogen of durum wheat from Algeria is nested in the Fusarium burgessii species complex.</title>
        <authorList>
            <person name="Laraba I."/>
            <person name="Keddad A."/>
            <person name="Boureghda H."/>
            <person name="Abdallah N."/>
            <person name="Vaughan M.M."/>
            <person name="Proctor R.H."/>
            <person name="Busman M."/>
            <person name="O'Donnell K."/>
        </authorList>
    </citation>
    <scope>NUCLEOTIDE SEQUENCE</scope>
    <source>
        <strain evidence="2">NRRL 25174</strain>
    </source>
</reference>
<proteinExistence type="predicted"/>
<name>A0A9P5DS24_9HYPO</name>
<dbReference type="EMBL" id="PVQB02000994">
    <property type="protein sequence ID" value="KAF4332714.1"/>
    <property type="molecule type" value="Genomic_DNA"/>
</dbReference>
<dbReference type="Proteomes" id="UP000730481">
    <property type="component" value="Unassembled WGS sequence"/>
</dbReference>
<sequence length="174" mass="20857">MRSKSCLLRFNTYTKEIEEMNAADAALDAALIRLRATPPPQPAPEPLPLLYLQAEAIYLQYQHDRNEWYKTLPQGVTGTDERYRRATGLPLVYEEAEYNKARGRREMGMYCIEKGRRRHWTKEEMNAWIDREKEEEQRDKQKAVEDWARDQYDPDHRVSLQRRWGEIERDLQNQ</sequence>
<organism evidence="2 3">
    <name type="scientific">Fusarium beomiforme</name>
    <dbReference type="NCBI Taxonomy" id="44412"/>
    <lineage>
        <taxon>Eukaryota</taxon>
        <taxon>Fungi</taxon>
        <taxon>Dikarya</taxon>
        <taxon>Ascomycota</taxon>
        <taxon>Pezizomycotina</taxon>
        <taxon>Sordariomycetes</taxon>
        <taxon>Hypocreomycetidae</taxon>
        <taxon>Hypocreales</taxon>
        <taxon>Nectriaceae</taxon>
        <taxon>Fusarium</taxon>
        <taxon>Fusarium burgessii species complex</taxon>
    </lineage>
</organism>
<comment type="caution">
    <text evidence="2">The sequence shown here is derived from an EMBL/GenBank/DDBJ whole genome shotgun (WGS) entry which is preliminary data.</text>
</comment>
<evidence type="ECO:0000313" key="3">
    <source>
        <dbReference type="Proteomes" id="UP000730481"/>
    </source>
</evidence>
<evidence type="ECO:0000313" key="2">
    <source>
        <dbReference type="EMBL" id="KAF4332714.1"/>
    </source>
</evidence>
<keyword evidence="3" id="KW-1185">Reference proteome</keyword>
<feature type="region of interest" description="Disordered" evidence="1">
    <location>
        <begin position="131"/>
        <end position="150"/>
    </location>
</feature>
<reference evidence="2" key="2">
    <citation type="submission" date="2020-02" db="EMBL/GenBank/DDBJ databases">
        <title>Identification and distribution of gene clusters putatively required for synthesis of sphingolipid metabolism inhibitors in phylogenetically diverse species of the filamentous fungus Fusarium.</title>
        <authorList>
            <person name="Kim H.-S."/>
            <person name="Busman M."/>
            <person name="Brown D.W."/>
            <person name="Divon H."/>
            <person name="Uhlig S."/>
            <person name="Proctor R.H."/>
        </authorList>
    </citation>
    <scope>NUCLEOTIDE SEQUENCE</scope>
    <source>
        <strain evidence="2">NRRL 25174</strain>
    </source>
</reference>
<protein>
    <submittedName>
        <fullName evidence="2">MULE transposase domain protein</fullName>
    </submittedName>
</protein>
<accession>A0A9P5DS24</accession>